<dbReference type="PANTHER" id="PTHR30055">
    <property type="entry name" value="HTH-TYPE TRANSCRIPTIONAL REGULATOR RUTR"/>
    <property type="match status" value="1"/>
</dbReference>
<dbReference type="PROSITE" id="PS50977">
    <property type="entry name" value="HTH_TETR_2"/>
    <property type="match status" value="1"/>
</dbReference>
<dbReference type="Gene3D" id="1.10.357.10">
    <property type="entry name" value="Tetracycline Repressor, domain 2"/>
    <property type="match status" value="1"/>
</dbReference>
<feature type="DNA-binding region" description="H-T-H motif" evidence="4">
    <location>
        <begin position="30"/>
        <end position="49"/>
    </location>
</feature>
<dbReference type="InterPro" id="IPR009057">
    <property type="entry name" value="Homeodomain-like_sf"/>
</dbReference>
<dbReference type="RefSeq" id="WP_379566486.1">
    <property type="nucleotide sequence ID" value="NZ_JBHSQK010000032.1"/>
</dbReference>
<evidence type="ECO:0000313" key="7">
    <source>
        <dbReference type="Proteomes" id="UP001596119"/>
    </source>
</evidence>
<evidence type="ECO:0000256" key="3">
    <source>
        <dbReference type="ARBA" id="ARBA00023163"/>
    </source>
</evidence>
<dbReference type="Proteomes" id="UP001596119">
    <property type="component" value="Unassembled WGS sequence"/>
</dbReference>
<proteinExistence type="predicted"/>
<dbReference type="Pfam" id="PF00440">
    <property type="entry name" value="TetR_N"/>
    <property type="match status" value="1"/>
</dbReference>
<evidence type="ECO:0000256" key="4">
    <source>
        <dbReference type="PROSITE-ProRule" id="PRU00335"/>
    </source>
</evidence>
<dbReference type="InterPro" id="IPR049445">
    <property type="entry name" value="TetR_SbtR-like_C"/>
</dbReference>
<dbReference type="Pfam" id="PF21597">
    <property type="entry name" value="TetR_C_43"/>
    <property type="match status" value="1"/>
</dbReference>
<evidence type="ECO:0000259" key="5">
    <source>
        <dbReference type="PROSITE" id="PS50977"/>
    </source>
</evidence>
<evidence type="ECO:0000313" key="6">
    <source>
        <dbReference type="EMBL" id="MFC5949385.1"/>
    </source>
</evidence>
<dbReference type="SUPFAM" id="SSF48498">
    <property type="entry name" value="Tetracyclin repressor-like, C-terminal domain"/>
    <property type="match status" value="1"/>
</dbReference>
<keyword evidence="7" id="KW-1185">Reference proteome</keyword>
<gene>
    <name evidence="6" type="ORF">ACFQH9_14005</name>
</gene>
<feature type="domain" description="HTH tetR-type" evidence="5">
    <location>
        <begin position="8"/>
        <end position="67"/>
    </location>
</feature>
<organism evidence="6 7">
    <name type="scientific">Pseudonocardia lutea</name>
    <dbReference type="NCBI Taxonomy" id="2172015"/>
    <lineage>
        <taxon>Bacteria</taxon>
        <taxon>Bacillati</taxon>
        <taxon>Actinomycetota</taxon>
        <taxon>Actinomycetes</taxon>
        <taxon>Pseudonocardiales</taxon>
        <taxon>Pseudonocardiaceae</taxon>
        <taxon>Pseudonocardia</taxon>
    </lineage>
</organism>
<evidence type="ECO:0000256" key="2">
    <source>
        <dbReference type="ARBA" id="ARBA00023125"/>
    </source>
</evidence>
<dbReference type="PANTHER" id="PTHR30055:SF234">
    <property type="entry name" value="HTH-TYPE TRANSCRIPTIONAL REGULATOR BETI"/>
    <property type="match status" value="1"/>
</dbReference>
<dbReference type="PRINTS" id="PR00455">
    <property type="entry name" value="HTHTETR"/>
</dbReference>
<reference evidence="7" key="1">
    <citation type="journal article" date="2019" name="Int. J. Syst. Evol. Microbiol.">
        <title>The Global Catalogue of Microorganisms (GCM) 10K type strain sequencing project: providing services to taxonomists for standard genome sequencing and annotation.</title>
        <authorList>
            <consortium name="The Broad Institute Genomics Platform"/>
            <consortium name="The Broad Institute Genome Sequencing Center for Infectious Disease"/>
            <person name="Wu L."/>
            <person name="Ma J."/>
        </authorList>
    </citation>
    <scope>NUCLEOTIDE SEQUENCE [LARGE SCALE GENOMIC DNA]</scope>
    <source>
        <strain evidence="7">CGMCC 4.7397</strain>
    </source>
</reference>
<accession>A0ABW1I859</accession>
<dbReference type="InterPro" id="IPR036271">
    <property type="entry name" value="Tet_transcr_reg_TetR-rel_C_sf"/>
</dbReference>
<evidence type="ECO:0000256" key="1">
    <source>
        <dbReference type="ARBA" id="ARBA00023015"/>
    </source>
</evidence>
<dbReference type="InterPro" id="IPR050109">
    <property type="entry name" value="HTH-type_TetR-like_transc_reg"/>
</dbReference>
<name>A0ABW1I859_9PSEU</name>
<sequence length="214" mass="22881">MTLRADAERNRRALVAAARAVFGEQGLQAPFDEIARRAGVGNATLYRRFPSRRALAAAVFAERLGDFARAAEEALAEPDPWTGFRTYVLTVLRMQAADRGLADLLTLSVPTEPELEALRGRVVAGLTELVDRAQRSGDLRTDVTPEDLGLLLMANAGLVHRTAEAAPHAWERMAAFVLDGLRTTAATAPAPPGLTPEALTRAMVAGAARLGCVE</sequence>
<protein>
    <submittedName>
        <fullName evidence="6">TetR/AcrR family transcriptional regulator</fullName>
    </submittedName>
</protein>
<dbReference type="InterPro" id="IPR001647">
    <property type="entry name" value="HTH_TetR"/>
</dbReference>
<dbReference type="EMBL" id="JBHSQK010000032">
    <property type="protein sequence ID" value="MFC5949385.1"/>
    <property type="molecule type" value="Genomic_DNA"/>
</dbReference>
<keyword evidence="3" id="KW-0804">Transcription</keyword>
<dbReference type="SUPFAM" id="SSF46689">
    <property type="entry name" value="Homeodomain-like"/>
    <property type="match status" value="1"/>
</dbReference>
<keyword evidence="2 4" id="KW-0238">DNA-binding</keyword>
<keyword evidence="1" id="KW-0805">Transcription regulation</keyword>
<comment type="caution">
    <text evidence="6">The sequence shown here is derived from an EMBL/GenBank/DDBJ whole genome shotgun (WGS) entry which is preliminary data.</text>
</comment>